<name>A0AAW3HVP5_9BURK</name>
<feature type="transmembrane region" description="Helical" evidence="1">
    <location>
        <begin position="21"/>
        <end position="41"/>
    </location>
</feature>
<organism evidence="2 3">
    <name type="scientific">Achromobacter spanius</name>
    <dbReference type="NCBI Taxonomy" id="217203"/>
    <lineage>
        <taxon>Bacteria</taxon>
        <taxon>Pseudomonadati</taxon>
        <taxon>Pseudomonadota</taxon>
        <taxon>Betaproteobacteria</taxon>
        <taxon>Burkholderiales</taxon>
        <taxon>Alcaligenaceae</taxon>
        <taxon>Achromobacter</taxon>
    </lineage>
</organism>
<proteinExistence type="predicted"/>
<comment type="caution">
    <text evidence="2">The sequence shown here is derived from an EMBL/GenBank/DDBJ whole genome shotgun (WGS) entry which is preliminary data.</text>
</comment>
<gene>
    <name evidence="2" type="ORF">AFM18_28760</name>
</gene>
<keyword evidence="1" id="KW-0812">Transmembrane</keyword>
<feature type="transmembrane region" description="Helical" evidence="1">
    <location>
        <begin position="141"/>
        <end position="163"/>
    </location>
</feature>
<evidence type="ECO:0000313" key="2">
    <source>
        <dbReference type="EMBL" id="KNE22772.1"/>
    </source>
</evidence>
<accession>A0AAW3HVP5</accession>
<feature type="transmembrane region" description="Helical" evidence="1">
    <location>
        <begin position="103"/>
        <end position="129"/>
    </location>
</feature>
<dbReference type="AlphaFoldDB" id="A0AAW3HVP5"/>
<keyword evidence="1" id="KW-0472">Membrane</keyword>
<evidence type="ECO:0008006" key="4">
    <source>
        <dbReference type="Google" id="ProtNLM"/>
    </source>
</evidence>
<protein>
    <recommendedName>
        <fullName evidence="4">Transmembrane protein</fullName>
    </recommendedName>
</protein>
<keyword evidence="1" id="KW-1133">Transmembrane helix</keyword>
<reference evidence="2 3" key="1">
    <citation type="submission" date="2015-07" db="EMBL/GenBank/DDBJ databases">
        <title>Draft genome of Achromobacter spanius.</title>
        <authorList>
            <person name="Wang X."/>
        </authorList>
    </citation>
    <scope>NUCLEOTIDE SEQUENCE [LARGE SCALE GENOMIC DNA]</scope>
    <source>
        <strain evidence="2 3">CGMCC9173</strain>
    </source>
</reference>
<evidence type="ECO:0000313" key="3">
    <source>
        <dbReference type="Proteomes" id="UP000037511"/>
    </source>
</evidence>
<dbReference type="EMBL" id="LGVG01000077">
    <property type="protein sequence ID" value="KNE22772.1"/>
    <property type="molecule type" value="Genomic_DNA"/>
</dbReference>
<sequence>MEYILHKKLPTHRNPNSTLMALSAIKVAIGLVLIVVVLATVGKLIEEWATVLWMVSLGGRFWGAVSVGLICAACATWAGLVSYGMREKEPPIAPGATKRKAAFLFWLDATLIAGLVIFLVANVALYVSYGSFSGLNIYQQIAAAVMHGSIAIGIPVLFVHAVIEFGDH</sequence>
<evidence type="ECO:0000256" key="1">
    <source>
        <dbReference type="SAM" id="Phobius"/>
    </source>
</evidence>
<dbReference type="Proteomes" id="UP000037511">
    <property type="component" value="Unassembled WGS sequence"/>
</dbReference>
<feature type="transmembrane region" description="Helical" evidence="1">
    <location>
        <begin position="61"/>
        <end position="83"/>
    </location>
</feature>